<organism evidence="1 2">
    <name type="scientific">Nonomuraea diastatica</name>
    <dbReference type="NCBI Taxonomy" id="1848329"/>
    <lineage>
        <taxon>Bacteria</taxon>
        <taxon>Bacillati</taxon>
        <taxon>Actinomycetota</taxon>
        <taxon>Actinomycetes</taxon>
        <taxon>Streptosporangiales</taxon>
        <taxon>Streptosporangiaceae</taxon>
        <taxon>Nonomuraea</taxon>
    </lineage>
</organism>
<evidence type="ECO:0000313" key="1">
    <source>
        <dbReference type="EMBL" id="TDD17857.1"/>
    </source>
</evidence>
<dbReference type="AlphaFoldDB" id="A0A4R4WK46"/>
<reference evidence="1 2" key="1">
    <citation type="submission" date="2019-03" db="EMBL/GenBank/DDBJ databases">
        <title>Draft genome sequences of novel Actinobacteria.</title>
        <authorList>
            <person name="Sahin N."/>
            <person name="Ay H."/>
            <person name="Saygin H."/>
        </authorList>
    </citation>
    <scope>NUCLEOTIDE SEQUENCE [LARGE SCALE GENOMIC DNA]</scope>
    <source>
        <strain evidence="1 2">KC712</strain>
    </source>
</reference>
<accession>A0A4R4WK46</accession>
<sequence>MHDNAGWKLEGFIERLNLWEETEPSSAALGDVCLAVTRWIMNRYEDPYEGARRESNNLWFAAIPGTCHGWQVVCCSYWIEESTRTVRCNLISTLSRPV</sequence>
<protein>
    <submittedName>
        <fullName evidence="1">Uncharacterized protein</fullName>
    </submittedName>
</protein>
<evidence type="ECO:0000313" key="2">
    <source>
        <dbReference type="Proteomes" id="UP000294543"/>
    </source>
</evidence>
<dbReference type="EMBL" id="SMKP01000080">
    <property type="protein sequence ID" value="TDD17857.1"/>
    <property type="molecule type" value="Genomic_DNA"/>
</dbReference>
<name>A0A4R4WK46_9ACTN</name>
<proteinExistence type="predicted"/>
<comment type="caution">
    <text evidence="1">The sequence shown here is derived from an EMBL/GenBank/DDBJ whole genome shotgun (WGS) entry which is preliminary data.</text>
</comment>
<keyword evidence="2" id="KW-1185">Reference proteome</keyword>
<dbReference type="Proteomes" id="UP000294543">
    <property type="component" value="Unassembled WGS sequence"/>
</dbReference>
<dbReference type="OrthoDB" id="3384430at2"/>
<gene>
    <name evidence="1" type="ORF">E1294_26530</name>
</gene>